<sequence>MLLLRPVRAADLSDLYELSLSTGGGLTTLPADRDVLAAKIALSEASFHSGSDALEDAYYLFALEDLARGKVVGTSGIFASVGQSKPFYSYRILKLTQVSHQPDMKVDTQLLQLVNDYAGATELGTLFLHPDYRKGHAGALLSKARYLMLAAYPGRFSEKIMAEIRGWTDENGQSPFWDAIGRHFFGMDFQEADHINGMGNNQFIADLMPKFPIYTNLLPQEAQDVIGKPHDGARGAVRLLMDEGFRNAGAVDIFDGGPCFEVPRHDIRTLRKARSVRIGAIGTLDVSPGSVSLVAVADMPDFRIIATHMAEMNEEQVAISQEAANALSVKEGDAVLVSPLVNRRKEEPVSQTTTSLE</sequence>
<proteinExistence type="predicted"/>
<keyword evidence="2 4" id="KW-0808">Transferase</keyword>
<gene>
    <name evidence="4" type="ORF">JCM17845_04860</name>
</gene>
<organism evidence="4 5">
    <name type="scientific">Iodidimonas gelatinilytica</name>
    <dbReference type="NCBI Taxonomy" id="1236966"/>
    <lineage>
        <taxon>Bacteria</taxon>
        <taxon>Pseudomonadati</taxon>
        <taxon>Pseudomonadota</taxon>
        <taxon>Alphaproteobacteria</taxon>
        <taxon>Iodidimonadales</taxon>
        <taxon>Iodidimonadaceae</taxon>
        <taxon>Iodidimonas</taxon>
    </lineage>
</organism>
<reference evidence="4 5" key="1">
    <citation type="submission" date="2019-09" db="EMBL/GenBank/DDBJ databases">
        <title>NBRP : Genome information of microbial organism related human and environment.</title>
        <authorList>
            <person name="Hattori M."/>
            <person name="Oshima K."/>
            <person name="Inaba H."/>
            <person name="Suda W."/>
            <person name="Sakamoto M."/>
            <person name="Iino T."/>
            <person name="Kitahara M."/>
            <person name="Oshida Y."/>
            <person name="Iida T."/>
            <person name="Kudo T."/>
            <person name="Itoh T."/>
            <person name="Ohkuma M."/>
        </authorList>
    </citation>
    <scope>NUCLEOTIDE SEQUENCE [LARGE SCALE GENOMIC DNA]</scope>
    <source>
        <strain evidence="4 5">Mie-1</strain>
    </source>
</reference>
<dbReference type="NCBIfam" id="TIGR03243">
    <property type="entry name" value="arg_catab_AOST"/>
    <property type="match status" value="1"/>
</dbReference>
<evidence type="ECO:0000313" key="4">
    <source>
        <dbReference type="EMBL" id="GEQ99862.1"/>
    </source>
</evidence>
<dbReference type="InterPro" id="IPR007041">
    <property type="entry name" value="Arg_succinylTrfase_AstA/AruG"/>
</dbReference>
<dbReference type="InterPro" id="IPR016181">
    <property type="entry name" value="Acyl_CoA_acyltransferase"/>
</dbReference>
<evidence type="ECO:0000313" key="5">
    <source>
        <dbReference type="Proteomes" id="UP000325187"/>
    </source>
</evidence>
<dbReference type="PANTHER" id="PTHR30420">
    <property type="entry name" value="N-SUCCINYLARGININE DIHYDROLASE"/>
    <property type="match status" value="1"/>
</dbReference>
<dbReference type="GO" id="GO:0006527">
    <property type="term" value="P:L-arginine catabolic process"/>
    <property type="evidence" value="ECO:0007669"/>
    <property type="project" value="InterPro"/>
</dbReference>
<protein>
    <submittedName>
        <fullName evidence="4">Arginine N-succinyltransferase</fullName>
    </submittedName>
</protein>
<evidence type="ECO:0000256" key="2">
    <source>
        <dbReference type="ARBA" id="ARBA00022679"/>
    </source>
</evidence>
<dbReference type="PANTHER" id="PTHR30420:SF1">
    <property type="entry name" value="ARGININE N-SUCCINYLTRANSFERASE"/>
    <property type="match status" value="1"/>
</dbReference>
<accession>A0A5A7MV36</accession>
<dbReference type="EMBL" id="BKCM01000002">
    <property type="protein sequence ID" value="GEQ99862.1"/>
    <property type="molecule type" value="Genomic_DNA"/>
</dbReference>
<keyword evidence="1" id="KW-0056">Arginine metabolism</keyword>
<dbReference type="Gene3D" id="2.40.40.20">
    <property type="match status" value="1"/>
</dbReference>
<dbReference type="SUPFAM" id="SSF55729">
    <property type="entry name" value="Acyl-CoA N-acyltransferases (Nat)"/>
    <property type="match status" value="1"/>
</dbReference>
<name>A0A5A7MV36_9PROT</name>
<dbReference type="RefSeq" id="WP_150001724.1">
    <property type="nucleotide sequence ID" value="NZ_BKCM01000002.1"/>
</dbReference>
<keyword evidence="5" id="KW-1185">Reference proteome</keyword>
<evidence type="ECO:0000256" key="1">
    <source>
        <dbReference type="ARBA" id="ARBA00022503"/>
    </source>
</evidence>
<comment type="caution">
    <text evidence="4">The sequence shown here is derived from an EMBL/GenBank/DDBJ whole genome shotgun (WGS) entry which is preliminary data.</text>
</comment>
<dbReference type="AlphaFoldDB" id="A0A5A7MV36"/>
<dbReference type="Pfam" id="PF04958">
    <property type="entry name" value="AstA"/>
    <property type="match status" value="1"/>
</dbReference>
<evidence type="ECO:0000256" key="3">
    <source>
        <dbReference type="ARBA" id="ARBA00023315"/>
    </source>
</evidence>
<dbReference type="Proteomes" id="UP000325187">
    <property type="component" value="Unassembled WGS sequence"/>
</dbReference>
<dbReference type="GO" id="GO:0008791">
    <property type="term" value="F:arginine N-succinyltransferase activity"/>
    <property type="evidence" value="ECO:0007669"/>
    <property type="project" value="InterPro"/>
</dbReference>
<keyword evidence="3" id="KW-0012">Acyltransferase</keyword>